<proteinExistence type="inferred from homology"/>
<dbReference type="EC" id="4.6.1.12" evidence="1"/>
<dbReference type="RefSeq" id="WP_075058762.1">
    <property type="nucleotide sequence ID" value="NZ_CP012357.1"/>
</dbReference>
<sequence length="156" mass="17620">MYKIGFSKDTHNFKLGNGFNLGGVFIDCKKSVDAYSDGDVVFHSVAESIYGALGMEDLGYYYSKKNKDKGFNSICMIEDTLNQLHKKGYSIVNLDLLIELDEPKLNNYKKVIKENLTKILKLNEDSLSVKATTTEGNEKNLIRCYSNILIKNEGEK</sequence>
<comment type="catalytic activity">
    <reaction evidence="1">
        <text>4-CDP-2-C-methyl-D-erythritol 2-phosphate = 2-C-methyl-D-erythritol 2,4-cyclic diphosphate + CMP</text>
        <dbReference type="Rhea" id="RHEA:23864"/>
        <dbReference type="ChEBI" id="CHEBI:57919"/>
        <dbReference type="ChEBI" id="CHEBI:58483"/>
        <dbReference type="ChEBI" id="CHEBI:60377"/>
        <dbReference type="EC" id="4.6.1.12"/>
    </reaction>
</comment>
<dbReference type="PANTHER" id="PTHR43181:SF1">
    <property type="entry name" value="2-C-METHYL-D-ERYTHRITOL 2,4-CYCLODIPHOSPHATE SYNTHASE, CHLOROPLASTIC"/>
    <property type="match status" value="1"/>
</dbReference>
<dbReference type="InterPro" id="IPR036571">
    <property type="entry name" value="MECDP_synthase_sf"/>
</dbReference>
<evidence type="ECO:0000256" key="1">
    <source>
        <dbReference type="RuleBase" id="RU004395"/>
    </source>
</evidence>
<organism evidence="3 4">
    <name type="scientific">Spiroplasma litorale</name>
    <dbReference type="NCBI Taxonomy" id="216942"/>
    <lineage>
        <taxon>Bacteria</taxon>
        <taxon>Bacillati</taxon>
        <taxon>Mycoplasmatota</taxon>
        <taxon>Mollicutes</taxon>
        <taxon>Entomoplasmatales</taxon>
        <taxon>Spiroplasmataceae</taxon>
        <taxon>Spiroplasma</taxon>
    </lineage>
</organism>
<dbReference type="AlphaFoldDB" id="A0A0K1W2Y6"/>
<keyword evidence="1" id="KW-0456">Lyase</keyword>
<evidence type="ECO:0000313" key="4">
    <source>
        <dbReference type="Proteomes" id="UP000067476"/>
    </source>
</evidence>
<dbReference type="SUPFAM" id="SSF69765">
    <property type="entry name" value="IpsF-like"/>
    <property type="match status" value="1"/>
</dbReference>
<dbReference type="OrthoDB" id="9804336at2"/>
<dbReference type="InterPro" id="IPR003526">
    <property type="entry name" value="MECDP_synthase"/>
</dbReference>
<name>A0A0K1W2Y6_9MOLU</name>
<dbReference type="Proteomes" id="UP000067476">
    <property type="component" value="Chromosome"/>
</dbReference>
<dbReference type="PANTHER" id="PTHR43181">
    <property type="entry name" value="2-C-METHYL-D-ERYTHRITOL 2,4-CYCLODIPHOSPHATE SYNTHASE, CHLOROPLASTIC"/>
    <property type="match status" value="1"/>
</dbReference>
<evidence type="ECO:0000313" key="3">
    <source>
        <dbReference type="EMBL" id="AKX34684.1"/>
    </source>
</evidence>
<dbReference type="STRING" id="216942.SLITO_v1c10730"/>
<dbReference type="Pfam" id="PF02542">
    <property type="entry name" value="YgbB"/>
    <property type="match status" value="1"/>
</dbReference>
<reference evidence="3 4" key="1">
    <citation type="journal article" date="2015" name="Genome Announc.">
        <title>Complete Genome Sequence of Spiroplasma litorale TN-1T (DSM 21781), a Bacterium Isolated from a Green-Eyed Horsefly (Tabanus nigrovittatus).</title>
        <authorList>
            <person name="Lo W.S."/>
            <person name="Lai Y.C."/>
            <person name="Lien Y.W."/>
            <person name="Wang T.H."/>
            <person name="Kuo C.H."/>
        </authorList>
    </citation>
    <scope>NUCLEOTIDE SEQUENCE [LARGE SCALE GENOMIC DNA]</scope>
    <source>
        <strain evidence="3 4">TN-1</strain>
    </source>
</reference>
<dbReference type="NCBIfam" id="TIGR00151">
    <property type="entry name" value="ispF"/>
    <property type="match status" value="1"/>
</dbReference>
<gene>
    <name evidence="3" type="primary">ispF</name>
    <name evidence="3" type="ORF">SLITO_v1c10730</name>
</gene>
<comment type="similarity">
    <text evidence="1">Belongs to the IspF family.</text>
</comment>
<dbReference type="PATRIC" id="fig|216942.3.peg.1096"/>
<keyword evidence="1" id="KW-0414">Isoprene biosynthesis</keyword>
<dbReference type="EMBL" id="CP012357">
    <property type="protein sequence ID" value="AKX34684.1"/>
    <property type="molecule type" value="Genomic_DNA"/>
</dbReference>
<keyword evidence="4" id="KW-1185">Reference proteome</keyword>
<accession>A0A0K1W2Y6</accession>
<dbReference type="CDD" id="cd00554">
    <property type="entry name" value="MECDP_synthase"/>
    <property type="match status" value="1"/>
</dbReference>
<protein>
    <recommendedName>
        <fullName evidence="1">2-C-methyl-D-erythritol 2,4-cyclodiphosphate synthase</fullName>
        <ecNumber evidence="1">4.6.1.12</ecNumber>
    </recommendedName>
</protein>
<dbReference type="Gene3D" id="3.30.1330.50">
    <property type="entry name" value="2-C-methyl-D-erythritol 2,4-cyclodiphosphate synthase"/>
    <property type="match status" value="1"/>
</dbReference>
<dbReference type="GO" id="GO:0008685">
    <property type="term" value="F:2-C-methyl-D-erythritol 2,4-cyclodiphosphate synthase activity"/>
    <property type="evidence" value="ECO:0007669"/>
    <property type="project" value="UniProtKB-EC"/>
</dbReference>
<dbReference type="KEGG" id="sll:SLITO_v1c10730"/>
<dbReference type="GO" id="GO:0016114">
    <property type="term" value="P:terpenoid biosynthetic process"/>
    <property type="evidence" value="ECO:0007669"/>
    <property type="project" value="InterPro"/>
</dbReference>
<feature type="domain" description="2-C-methyl-D-erythritol 2,4-cyclodiphosphate synthase" evidence="2">
    <location>
        <begin position="3"/>
        <end position="150"/>
    </location>
</feature>
<evidence type="ECO:0000259" key="2">
    <source>
        <dbReference type="Pfam" id="PF02542"/>
    </source>
</evidence>